<dbReference type="Proteomes" id="UP000309550">
    <property type="component" value="Unassembled WGS sequence"/>
</dbReference>
<keyword evidence="1 3" id="KW-0996">Nickel insertion</keyword>
<name>A0A5S3PFD0_9RHOB</name>
<dbReference type="GO" id="GO:0016151">
    <property type="term" value="F:nickel cation binding"/>
    <property type="evidence" value="ECO:0007669"/>
    <property type="project" value="UniProtKB-UniRule"/>
</dbReference>
<dbReference type="Gene3D" id="1.10.4190.10">
    <property type="entry name" value="Urease accessory protein UreF"/>
    <property type="match status" value="1"/>
</dbReference>
<organism evidence="4 5">
    <name type="scientific">Sulfitobacter sabulilitoris</name>
    <dbReference type="NCBI Taxonomy" id="2562655"/>
    <lineage>
        <taxon>Bacteria</taxon>
        <taxon>Pseudomonadati</taxon>
        <taxon>Pseudomonadota</taxon>
        <taxon>Alphaproteobacteria</taxon>
        <taxon>Rhodobacterales</taxon>
        <taxon>Roseobacteraceae</taxon>
        <taxon>Sulfitobacter</taxon>
    </lineage>
</organism>
<dbReference type="RefSeq" id="WP_138662984.1">
    <property type="nucleotide sequence ID" value="NZ_VANS01000003.1"/>
</dbReference>
<comment type="similarity">
    <text evidence="3">Belongs to the UreF family.</text>
</comment>
<dbReference type="EMBL" id="VANS01000003">
    <property type="protein sequence ID" value="TMM51820.1"/>
    <property type="molecule type" value="Genomic_DNA"/>
</dbReference>
<comment type="subcellular location">
    <subcellularLocation>
        <location evidence="3">Cytoplasm</location>
    </subcellularLocation>
</comment>
<dbReference type="OrthoDB" id="9798772at2"/>
<evidence type="ECO:0000256" key="2">
    <source>
        <dbReference type="ARBA" id="ARBA00023186"/>
    </source>
</evidence>
<comment type="subunit">
    <text evidence="3">UreD, UreF and UreG form a complex that acts as a GTP-hydrolysis-dependent molecular chaperone, activating the urease apoprotein by helping to assemble the nickel containing metallocenter of UreC. The UreE protein probably delivers the nickel.</text>
</comment>
<reference evidence="4 5" key="1">
    <citation type="submission" date="2019-05" db="EMBL/GenBank/DDBJ databases">
        <title>Sulfitobacter sabulilitoris sp. nov., isolated from a marine sand.</title>
        <authorList>
            <person name="Yoon J.-H."/>
        </authorList>
    </citation>
    <scope>NUCLEOTIDE SEQUENCE [LARGE SCALE GENOMIC DNA]</scope>
    <source>
        <strain evidence="4 5">HSMS-29</strain>
    </source>
</reference>
<dbReference type="AlphaFoldDB" id="A0A5S3PFD0"/>
<proteinExistence type="inferred from homology"/>
<protein>
    <recommendedName>
        <fullName evidence="3">Urease accessory protein UreF</fullName>
    </recommendedName>
</protein>
<gene>
    <name evidence="3" type="primary">ureF</name>
    <name evidence="4" type="ORF">FDT80_13830</name>
</gene>
<evidence type="ECO:0000313" key="5">
    <source>
        <dbReference type="Proteomes" id="UP000309550"/>
    </source>
</evidence>
<accession>A0A5S3PFD0</accession>
<dbReference type="HAMAP" id="MF_01385">
    <property type="entry name" value="UreF"/>
    <property type="match status" value="1"/>
</dbReference>
<dbReference type="InterPro" id="IPR002639">
    <property type="entry name" value="UreF"/>
</dbReference>
<dbReference type="GO" id="GO:0005737">
    <property type="term" value="C:cytoplasm"/>
    <property type="evidence" value="ECO:0007669"/>
    <property type="project" value="UniProtKB-SubCell"/>
</dbReference>
<comment type="function">
    <text evidence="3">Required for maturation of urease via the functional incorporation of the urease nickel metallocenter.</text>
</comment>
<keyword evidence="3" id="KW-0963">Cytoplasm</keyword>
<dbReference type="Pfam" id="PF01730">
    <property type="entry name" value="UreF"/>
    <property type="match status" value="1"/>
</dbReference>
<evidence type="ECO:0000256" key="1">
    <source>
        <dbReference type="ARBA" id="ARBA00022988"/>
    </source>
</evidence>
<evidence type="ECO:0000313" key="4">
    <source>
        <dbReference type="EMBL" id="TMM51820.1"/>
    </source>
</evidence>
<dbReference type="PANTHER" id="PTHR33620">
    <property type="entry name" value="UREASE ACCESSORY PROTEIN F"/>
    <property type="match status" value="1"/>
</dbReference>
<keyword evidence="5" id="KW-1185">Reference proteome</keyword>
<dbReference type="InterPro" id="IPR038277">
    <property type="entry name" value="UreF_sf"/>
</dbReference>
<sequence length="212" mass="22558">MTTDTLTLMQWLSPGFPVGAFAYSHGLEWVIDRGDLRDADALGLWLTDLIAQGGGRADAVLLCAAFRAAPDAVPMIDASARAFAASSERLLETAQQGEAFARTVDAIWGTDLGRLTYPVAVGRAARARDLALADTVEVYLHAFAANLISAAVRLVPLGQTDGQRLLAALAPLIRTTAAEAMDTPLDDLTSACFAADIAAMRHETQRSKVFRT</sequence>
<dbReference type="PANTHER" id="PTHR33620:SF1">
    <property type="entry name" value="UREASE ACCESSORY PROTEIN F"/>
    <property type="match status" value="1"/>
</dbReference>
<dbReference type="PIRSF" id="PIRSF009467">
    <property type="entry name" value="Ureas_acces_UreF"/>
    <property type="match status" value="1"/>
</dbReference>
<keyword evidence="2 3" id="KW-0143">Chaperone</keyword>
<evidence type="ECO:0000256" key="3">
    <source>
        <dbReference type="HAMAP-Rule" id="MF_01385"/>
    </source>
</evidence>
<comment type="caution">
    <text evidence="4">The sequence shown here is derived from an EMBL/GenBank/DDBJ whole genome shotgun (WGS) entry which is preliminary data.</text>
</comment>